<dbReference type="PANTHER" id="PTHR43098:SF5">
    <property type="entry name" value="DUAL-FUNCTIONAL MONOOXYGENASE_METHYLTRANSFERASE PSOF"/>
    <property type="match status" value="1"/>
</dbReference>
<evidence type="ECO:0000256" key="4">
    <source>
        <dbReference type="ARBA" id="ARBA00023002"/>
    </source>
</evidence>
<evidence type="ECO:0000256" key="2">
    <source>
        <dbReference type="ARBA" id="ARBA00022827"/>
    </source>
</evidence>
<dbReference type="SUPFAM" id="SSF51905">
    <property type="entry name" value="FAD/NAD(P)-binding domain"/>
    <property type="match status" value="2"/>
</dbReference>
<dbReference type="GO" id="GO:0004499">
    <property type="term" value="F:N,N-dimethylaniline monooxygenase activity"/>
    <property type="evidence" value="ECO:0007669"/>
    <property type="project" value="InterPro"/>
</dbReference>
<evidence type="ECO:0000313" key="6">
    <source>
        <dbReference type="Proteomes" id="UP001172681"/>
    </source>
</evidence>
<keyword evidence="2" id="KW-0274">FAD</keyword>
<dbReference type="GO" id="GO:0050661">
    <property type="term" value="F:NADP binding"/>
    <property type="evidence" value="ECO:0007669"/>
    <property type="project" value="InterPro"/>
</dbReference>
<dbReference type="Proteomes" id="UP001172681">
    <property type="component" value="Unassembled WGS sequence"/>
</dbReference>
<name>A0AA38YFY2_9EURO</name>
<keyword evidence="3" id="KW-0521">NADP</keyword>
<sequence length="551" mass="61692">MGDASTATPYIKSPADYGEGVDYAAIVIGTGFSGLRMLHELRKLGLSVKVFEKGSKVGGAWYWNNYPGARTDTECWTYILSFSKEIKAEWTWTERYPSQPEVQAYLNFVADRCDMHKDIQFNTAIVGAKWDESTRTWTVLTATGASYTCRFFIPATGALSGSLEPPFPGLNTFQGEWYKTSDWPKDKTVDFLGKRVAVVGTGATGVQVVPIVAHSAASVTVFQRTPNYVLPGRNFYVPEPMNNEVKRNYDQVWGKAMQHVFGFPFDKETRTLASVPDDEERRQILEAGWEAGGFRYVYQTFEDLFYDAKSNEMVSEFVRQKIRAIVKDPKTADLLCPRYPIMAKRPPSGHFYYESFNRPNVSLVDISDSPITEVTKTGLRTATNEYDFDIIIFAVGFDVATGGLTRIDIQGLESTLKEDWGKSLTTYMGVGVSGYPNMFLVAGPHAPASNVPVAVDVMCDWIGKEINYMAKHGYTRIEPSAEAQNEWCKKCASDFEGSLLAKASEEIKSWYIGANVPGKPYSVLLYFGGLQKYLVMAHDEEEAQYPAFRFS</sequence>
<protein>
    <recommendedName>
        <fullName evidence="7">FAD/NAD(P)-binding domain-containing protein</fullName>
    </recommendedName>
</protein>
<comment type="caution">
    <text evidence="5">The sequence shown here is derived from an EMBL/GenBank/DDBJ whole genome shotgun (WGS) entry which is preliminary data.</text>
</comment>
<dbReference type="InterPro" id="IPR036188">
    <property type="entry name" value="FAD/NAD-bd_sf"/>
</dbReference>
<keyword evidence="6" id="KW-1185">Reference proteome</keyword>
<proteinExistence type="predicted"/>
<keyword evidence="4" id="KW-0560">Oxidoreductase</keyword>
<keyword evidence="1" id="KW-0285">Flavoprotein</keyword>
<dbReference type="InterPro" id="IPR020946">
    <property type="entry name" value="Flavin_mOase-like"/>
</dbReference>
<dbReference type="AlphaFoldDB" id="A0AA38YFY2"/>
<dbReference type="Gene3D" id="3.50.50.60">
    <property type="entry name" value="FAD/NAD(P)-binding domain"/>
    <property type="match status" value="3"/>
</dbReference>
<gene>
    <name evidence="5" type="ORF">H2204_000369</name>
</gene>
<evidence type="ECO:0000256" key="1">
    <source>
        <dbReference type="ARBA" id="ARBA00022630"/>
    </source>
</evidence>
<evidence type="ECO:0000313" key="5">
    <source>
        <dbReference type="EMBL" id="KAJ9646677.1"/>
    </source>
</evidence>
<evidence type="ECO:0008006" key="7">
    <source>
        <dbReference type="Google" id="ProtNLM"/>
    </source>
</evidence>
<dbReference type="EMBL" id="JAPDRN010000002">
    <property type="protein sequence ID" value="KAJ9646677.1"/>
    <property type="molecule type" value="Genomic_DNA"/>
</dbReference>
<evidence type="ECO:0000256" key="3">
    <source>
        <dbReference type="ARBA" id="ARBA00022857"/>
    </source>
</evidence>
<dbReference type="GO" id="GO:0050660">
    <property type="term" value="F:flavin adenine dinucleotide binding"/>
    <property type="evidence" value="ECO:0007669"/>
    <property type="project" value="InterPro"/>
</dbReference>
<dbReference type="Pfam" id="PF00743">
    <property type="entry name" value="FMO-like"/>
    <property type="match status" value="1"/>
</dbReference>
<accession>A0AA38YFY2</accession>
<dbReference type="PANTHER" id="PTHR43098">
    <property type="entry name" value="L-ORNITHINE N(5)-MONOOXYGENASE-RELATED"/>
    <property type="match status" value="1"/>
</dbReference>
<reference evidence="5" key="1">
    <citation type="submission" date="2022-10" db="EMBL/GenBank/DDBJ databases">
        <title>Culturing micro-colonial fungi from biological soil crusts in the Mojave desert and describing Neophaeococcomyces mojavensis, and introducing the new genera and species Taxawa tesnikishii.</title>
        <authorList>
            <person name="Kurbessoian T."/>
            <person name="Stajich J.E."/>
        </authorList>
    </citation>
    <scope>NUCLEOTIDE SEQUENCE</scope>
    <source>
        <strain evidence="5">TK_35</strain>
    </source>
</reference>
<organism evidence="5 6">
    <name type="scientific">Knufia peltigerae</name>
    <dbReference type="NCBI Taxonomy" id="1002370"/>
    <lineage>
        <taxon>Eukaryota</taxon>
        <taxon>Fungi</taxon>
        <taxon>Dikarya</taxon>
        <taxon>Ascomycota</taxon>
        <taxon>Pezizomycotina</taxon>
        <taxon>Eurotiomycetes</taxon>
        <taxon>Chaetothyriomycetidae</taxon>
        <taxon>Chaetothyriales</taxon>
        <taxon>Trichomeriaceae</taxon>
        <taxon>Knufia</taxon>
    </lineage>
</organism>
<dbReference type="InterPro" id="IPR050775">
    <property type="entry name" value="FAD-binding_Monooxygenases"/>
</dbReference>